<reference evidence="2 3" key="1">
    <citation type="submission" date="2020-08" db="EMBL/GenBank/DDBJ databases">
        <title>Sequencing the genomes of 1000 actinobacteria strains.</title>
        <authorList>
            <person name="Klenk H.-P."/>
        </authorList>
    </citation>
    <scope>NUCLEOTIDE SEQUENCE [LARGE SCALE GENOMIC DNA]</scope>
    <source>
        <strain evidence="2 3">DSM 46887</strain>
    </source>
</reference>
<dbReference type="Gene3D" id="3.30.750.24">
    <property type="entry name" value="STAS domain"/>
    <property type="match status" value="1"/>
</dbReference>
<dbReference type="EMBL" id="JACHMP010000001">
    <property type="protein sequence ID" value="MBB5820767.1"/>
    <property type="molecule type" value="Genomic_DNA"/>
</dbReference>
<evidence type="ECO:0000313" key="2">
    <source>
        <dbReference type="EMBL" id="MBB5820767.1"/>
    </source>
</evidence>
<dbReference type="InterPro" id="IPR036513">
    <property type="entry name" value="STAS_dom_sf"/>
</dbReference>
<dbReference type="PROSITE" id="PS50801">
    <property type="entry name" value="STAS"/>
    <property type="match status" value="1"/>
</dbReference>
<gene>
    <name evidence="2" type="ORF">F4562_003829</name>
</gene>
<proteinExistence type="predicted"/>
<feature type="domain" description="STAS" evidence="1">
    <location>
        <begin position="15"/>
        <end position="91"/>
    </location>
</feature>
<protein>
    <submittedName>
        <fullName evidence="2">Anti-anti-sigma factor</fullName>
    </submittedName>
</protein>
<accession>A0A7W9MH37</accession>
<sequence length="114" mass="12141">MILLASPEGAARAEIVVYGDLDVVTGVELRRVVGALGTATIELDLAHVTFLDCAGARTLLWADEHARRLGGTVTLVRPSGLVTRLLRLLEFDRHLLIRHCGGTADADRTAGGLT</sequence>
<dbReference type="SUPFAM" id="SSF52091">
    <property type="entry name" value="SpoIIaa-like"/>
    <property type="match status" value="1"/>
</dbReference>
<dbReference type="RefSeq" id="WP_184542899.1">
    <property type="nucleotide sequence ID" value="NZ_JACHMP010000001.1"/>
</dbReference>
<dbReference type="Pfam" id="PF13466">
    <property type="entry name" value="STAS_2"/>
    <property type="match status" value="1"/>
</dbReference>
<organism evidence="2 3">
    <name type="scientific">Streptosporangium becharense</name>
    <dbReference type="NCBI Taxonomy" id="1816182"/>
    <lineage>
        <taxon>Bacteria</taxon>
        <taxon>Bacillati</taxon>
        <taxon>Actinomycetota</taxon>
        <taxon>Actinomycetes</taxon>
        <taxon>Streptosporangiales</taxon>
        <taxon>Streptosporangiaceae</taxon>
        <taxon>Streptosporangium</taxon>
    </lineage>
</organism>
<dbReference type="AlphaFoldDB" id="A0A7W9MH37"/>
<comment type="caution">
    <text evidence="2">The sequence shown here is derived from an EMBL/GenBank/DDBJ whole genome shotgun (WGS) entry which is preliminary data.</text>
</comment>
<dbReference type="CDD" id="cd07043">
    <property type="entry name" value="STAS_anti-anti-sigma_factors"/>
    <property type="match status" value="1"/>
</dbReference>
<dbReference type="InterPro" id="IPR058548">
    <property type="entry name" value="MlaB-like_STAS"/>
</dbReference>
<dbReference type="Proteomes" id="UP000540685">
    <property type="component" value="Unassembled WGS sequence"/>
</dbReference>
<name>A0A7W9MH37_9ACTN</name>
<evidence type="ECO:0000259" key="1">
    <source>
        <dbReference type="PROSITE" id="PS50801"/>
    </source>
</evidence>
<dbReference type="InterPro" id="IPR002645">
    <property type="entry name" value="STAS_dom"/>
</dbReference>
<keyword evidence="3" id="KW-1185">Reference proteome</keyword>
<evidence type="ECO:0000313" key="3">
    <source>
        <dbReference type="Proteomes" id="UP000540685"/>
    </source>
</evidence>